<dbReference type="Gene3D" id="3.90.550.10">
    <property type="entry name" value="Spore Coat Polysaccharide Biosynthesis Protein SpsA, Chain A"/>
    <property type="match status" value="1"/>
</dbReference>
<dbReference type="Proteomes" id="UP000199475">
    <property type="component" value="Unassembled WGS sequence"/>
</dbReference>
<dbReference type="CDD" id="cd00761">
    <property type="entry name" value="Glyco_tranf_GTA_type"/>
    <property type="match status" value="1"/>
</dbReference>
<evidence type="ECO:0000259" key="3">
    <source>
        <dbReference type="Pfam" id="PF00535"/>
    </source>
</evidence>
<organism evidence="4 5">
    <name type="scientific">Tessaracoccus oleiagri</name>
    <dbReference type="NCBI Taxonomy" id="686624"/>
    <lineage>
        <taxon>Bacteria</taxon>
        <taxon>Bacillati</taxon>
        <taxon>Actinomycetota</taxon>
        <taxon>Actinomycetes</taxon>
        <taxon>Propionibacteriales</taxon>
        <taxon>Propionibacteriaceae</taxon>
        <taxon>Tessaracoccus</taxon>
    </lineage>
</organism>
<dbReference type="Pfam" id="PF00535">
    <property type="entry name" value="Glycos_transf_2"/>
    <property type="match status" value="1"/>
</dbReference>
<reference evidence="4 5" key="1">
    <citation type="submission" date="2016-10" db="EMBL/GenBank/DDBJ databases">
        <authorList>
            <person name="de Groot N.N."/>
        </authorList>
    </citation>
    <scope>NUCLEOTIDE SEQUENCE [LARGE SCALE GENOMIC DNA]</scope>
    <source>
        <strain evidence="4 5">CGMCC 1.9159</strain>
    </source>
</reference>
<proteinExistence type="predicted"/>
<dbReference type="AlphaFoldDB" id="A0A1G9N619"/>
<gene>
    <name evidence="4" type="ORF">SAMN04488242_2919</name>
</gene>
<dbReference type="PANTHER" id="PTHR22916">
    <property type="entry name" value="GLYCOSYLTRANSFERASE"/>
    <property type="match status" value="1"/>
</dbReference>
<dbReference type="SUPFAM" id="SSF53448">
    <property type="entry name" value="Nucleotide-diphospho-sugar transferases"/>
    <property type="match status" value="1"/>
</dbReference>
<dbReference type="STRING" id="686624.SAMN04488242_2919"/>
<keyword evidence="2 4" id="KW-0808">Transferase</keyword>
<keyword evidence="5" id="KW-1185">Reference proteome</keyword>
<dbReference type="PANTHER" id="PTHR22916:SF51">
    <property type="entry name" value="GLYCOSYLTRANSFERASE EPSH-RELATED"/>
    <property type="match status" value="1"/>
</dbReference>
<protein>
    <submittedName>
        <fullName evidence="4">Glycosyltransferase involved in cell wall bisynthesis</fullName>
    </submittedName>
</protein>
<dbReference type="GO" id="GO:0016757">
    <property type="term" value="F:glycosyltransferase activity"/>
    <property type="evidence" value="ECO:0007669"/>
    <property type="project" value="UniProtKB-KW"/>
</dbReference>
<sequence length="346" mass="39030">MNTMPLVSIIVPVYNTEKYVADCLASLLDQTWTDLEVLCVDDGSTDSSLKIIHAIAARDPRLVVITQPNGGVSSARNSGLRRAKGTYVGFVDSDDTVDYTLIASLMSQMGPNWDIVIEGARRPESVVGIKEKADFASRVLRNELLNSPCGRLYRRSLIEESGLIFAEETSLGEDLLFNASYLSRARGVRTISGKRYFIREREGSLTRSFRPSKFEELMYVHDALRRILEWAASARMDSVLNYLRIKALASSLASARASRVIRDHRDMFARAKAMRESYPHLPVDLGDPQMRAVGWVYARLGLVPLTWLVVLSRWLRELTRHILRSKFVSAELGRRSTNSMTRVEEL</sequence>
<keyword evidence="1" id="KW-0328">Glycosyltransferase</keyword>
<name>A0A1G9N619_9ACTN</name>
<accession>A0A1G9N619</accession>
<evidence type="ECO:0000313" key="4">
    <source>
        <dbReference type="EMBL" id="SDL81833.1"/>
    </source>
</evidence>
<dbReference type="InterPro" id="IPR029044">
    <property type="entry name" value="Nucleotide-diphossugar_trans"/>
</dbReference>
<evidence type="ECO:0000256" key="2">
    <source>
        <dbReference type="ARBA" id="ARBA00022679"/>
    </source>
</evidence>
<feature type="domain" description="Glycosyltransferase 2-like" evidence="3">
    <location>
        <begin position="8"/>
        <end position="134"/>
    </location>
</feature>
<dbReference type="EMBL" id="FNGP01000007">
    <property type="protein sequence ID" value="SDL81833.1"/>
    <property type="molecule type" value="Genomic_DNA"/>
</dbReference>
<evidence type="ECO:0000256" key="1">
    <source>
        <dbReference type="ARBA" id="ARBA00022676"/>
    </source>
</evidence>
<dbReference type="InterPro" id="IPR001173">
    <property type="entry name" value="Glyco_trans_2-like"/>
</dbReference>
<evidence type="ECO:0000313" key="5">
    <source>
        <dbReference type="Proteomes" id="UP000199475"/>
    </source>
</evidence>